<organism evidence="3 4">
    <name type="scientific">Absidia repens</name>
    <dbReference type="NCBI Taxonomy" id="90262"/>
    <lineage>
        <taxon>Eukaryota</taxon>
        <taxon>Fungi</taxon>
        <taxon>Fungi incertae sedis</taxon>
        <taxon>Mucoromycota</taxon>
        <taxon>Mucoromycotina</taxon>
        <taxon>Mucoromycetes</taxon>
        <taxon>Mucorales</taxon>
        <taxon>Cunninghamellaceae</taxon>
        <taxon>Absidia</taxon>
    </lineage>
</organism>
<feature type="compositionally biased region" description="Basic residues" evidence="1">
    <location>
        <begin position="78"/>
        <end position="93"/>
    </location>
</feature>
<evidence type="ECO:0000313" key="4">
    <source>
        <dbReference type="Proteomes" id="UP000193560"/>
    </source>
</evidence>
<dbReference type="Proteomes" id="UP000193560">
    <property type="component" value="Unassembled WGS sequence"/>
</dbReference>
<evidence type="ECO:0000313" key="3">
    <source>
        <dbReference type="EMBL" id="ORZ23303.1"/>
    </source>
</evidence>
<keyword evidence="4" id="KW-1185">Reference proteome</keyword>
<dbReference type="OrthoDB" id="2271334at2759"/>
<feature type="transmembrane region" description="Helical" evidence="2">
    <location>
        <begin position="315"/>
        <end position="341"/>
    </location>
</feature>
<sequence>MVLHFTDDDADIASMDIPDTFYLDNNDGDDGVAEGGENPHDSGTTDTDKSISSRQRQKQRLQVPNQESGNWFSNWIMHHPRRKQKQSRDHRLRNNQATVLSTNTNGSRIKVHPSPTPPSTTTTTTGNNTTSTPPILNGTDIDDEDGRGGGHSTKQKYNEKKRTLPLIRYATLSDLSSLSSSNPSHLMKSSATVGSTSGQKIRRHLLPLYHHQRHDLAANAPSSYRFSAFWKSQSGKTGKQVIHVDEQGLAGHATLWSSWATCNYEKSGNILATLFIFGFLLCPCWWLGAVLYLARTSHFDNDLQSMYLWTPRTFGHLNCWMSAVSILLVGFIGALAIWYHLSVV</sequence>
<dbReference type="EMBL" id="MCGE01000003">
    <property type="protein sequence ID" value="ORZ23303.1"/>
    <property type="molecule type" value="Genomic_DNA"/>
</dbReference>
<keyword evidence="2" id="KW-1133">Transmembrane helix</keyword>
<keyword evidence="2" id="KW-0472">Membrane</keyword>
<feature type="region of interest" description="Disordered" evidence="1">
    <location>
        <begin position="23"/>
        <end position="160"/>
    </location>
</feature>
<protein>
    <submittedName>
        <fullName evidence="3">Uncharacterized protein</fullName>
    </submittedName>
</protein>
<comment type="caution">
    <text evidence="3">The sequence shown here is derived from an EMBL/GenBank/DDBJ whole genome shotgun (WGS) entry which is preliminary data.</text>
</comment>
<feature type="compositionally biased region" description="Polar residues" evidence="1">
    <location>
        <begin position="94"/>
        <end position="107"/>
    </location>
</feature>
<gene>
    <name evidence="3" type="ORF">BCR42DRAFT_404448</name>
</gene>
<reference evidence="3 4" key="1">
    <citation type="submission" date="2016-07" db="EMBL/GenBank/DDBJ databases">
        <title>Pervasive Adenine N6-methylation of Active Genes in Fungi.</title>
        <authorList>
            <consortium name="DOE Joint Genome Institute"/>
            <person name="Mondo S.J."/>
            <person name="Dannebaum R.O."/>
            <person name="Kuo R.C."/>
            <person name="Labutti K."/>
            <person name="Haridas S."/>
            <person name="Kuo A."/>
            <person name="Salamov A."/>
            <person name="Ahrendt S.R."/>
            <person name="Lipzen A."/>
            <person name="Sullivan W."/>
            <person name="Andreopoulos W.B."/>
            <person name="Clum A."/>
            <person name="Lindquist E."/>
            <person name="Daum C."/>
            <person name="Ramamoorthy G.K."/>
            <person name="Gryganskyi A."/>
            <person name="Culley D."/>
            <person name="Magnuson J.K."/>
            <person name="James T.Y."/>
            <person name="O'Malley M.A."/>
            <person name="Stajich J.E."/>
            <person name="Spatafora J.W."/>
            <person name="Visel A."/>
            <person name="Grigoriev I.V."/>
        </authorList>
    </citation>
    <scope>NUCLEOTIDE SEQUENCE [LARGE SCALE GENOMIC DNA]</scope>
    <source>
        <strain evidence="3 4">NRRL 1336</strain>
    </source>
</reference>
<feature type="compositionally biased region" description="Polar residues" evidence="1">
    <location>
        <begin position="52"/>
        <end position="73"/>
    </location>
</feature>
<feature type="compositionally biased region" description="Low complexity" evidence="1">
    <location>
        <begin position="119"/>
        <end position="134"/>
    </location>
</feature>
<evidence type="ECO:0000256" key="2">
    <source>
        <dbReference type="SAM" id="Phobius"/>
    </source>
</evidence>
<evidence type="ECO:0000256" key="1">
    <source>
        <dbReference type="SAM" id="MobiDB-lite"/>
    </source>
</evidence>
<name>A0A1X2IW98_9FUNG</name>
<proteinExistence type="predicted"/>
<keyword evidence="2" id="KW-0812">Transmembrane</keyword>
<dbReference type="AlphaFoldDB" id="A0A1X2IW98"/>
<feature type="transmembrane region" description="Helical" evidence="2">
    <location>
        <begin position="270"/>
        <end position="294"/>
    </location>
</feature>
<accession>A0A1X2IW98</accession>